<dbReference type="SUPFAM" id="SSF55961">
    <property type="entry name" value="Bet v1-like"/>
    <property type="match status" value="1"/>
</dbReference>
<keyword evidence="4" id="KW-0560">Oxidoreductase</keyword>
<evidence type="ECO:0000256" key="3">
    <source>
        <dbReference type="ARBA" id="ARBA00022723"/>
    </source>
</evidence>
<dbReference type="Pfam" id="PF00848">
    <property type="entry name" value="Ring_hydroxyl_A"/>
    <property type="match status" value="1"/>
</dbReference>
<dbReference type="GO" id="GO:0051537">
    <property type="term" value="F:2 iron, 2 sulfur cluster binding"/>
    <property type="evidence" value="ECO:0007669"/>
    <property type="project" value="UniProtKB-KW"/>
</dbReference>
<dbReference type="PANTHER" id="PTHR43756">
    <property type="entry name" value="CHOLINE MONOOXYGENASE, CHLOROPLASTIC"/>
    <property type="match status" value="1"/>
</dbReference>
<dbReference type="Pfam" id="PF00355">
    <property type="entry name" value="Rieske"/>
    <property type="match status" value="1"/>
</dbReference>
<dbReference type="GO" id="GO:0016491">
    <property type="term" value="F:oxidoreductase activity"/>
    <property type="evidence" value="ECO:0007669"/>
    <property type="project" value="UniProtKB-KW"/>
</dbReference>
<evidence type="ECO:0000256" key="4">
    <source>
        <dbReference type="ARBA" id="ARBA00023002"/>
    </source>
</evidence>
<dbReference type="Gene3D" id="2.102.10.10">
    <property type="entry name" value="Rieske [2Fe-2S] iron-sulphur domain"/>
    <property type="match status" value="1"/>
</dbReference>
<dbReference type="CDD" id="cd00680">
    <property type="entry name" value="RHO_alpha_C"/>
    <property type="match status" value="1"/>
</dbReference>
<comment type="cofactor">
    <cofactor evidence="1">
        <name>Fe cation</name>
        <dbReference type="ChEBI" id="CHEBI:24875"/>
    </cofactor>
</comment>
<proteinExistence type="predicted"/>
<evidence type="ECO:0000256" key="7">
    <source>
        <dbReference type="SAM" id="MobiDB-lite"/>
    </source>
</evidence>
<dbReference type="Gene3D" id="3.90.380.10">
    <property type="entry name" value="Naphthalene 1,2-dioxygenase Alpha Subunit, Chain A, domain 1"/>
    <property type="match status" value="1"/>
</dbReference>
<evidence type="ECO:0000256" key="1">
    <source>
        <dbReference type="ARBA" id="ARBA00001962"/>
    </source>
</evidence>
<dbReference type="CDD" id="cd03469">
    <property type="entry name" value="Rieske_RO_Alpha_N"/>
    <property type="match status" value="1"/>
</dbReference>
<dbReference type="PROSITE" id="PS51296">
    <property type="entry name" value="RIESKE"/>
    <property type="match status" value="1"/>
</dbReference>
<name>A0A2S8G0Y2_9BACT</name>
<evidence type="ECO:0000256" key="5">
    <source>
        <dbReference type="ARBA" id="ARBA00023004"/>
    </source>
</evidence>
<dbReference type="PANTHER" id="PTHR43756:SF5">
    <property type="entry name" value="CHOLINE MONOOXYGENASE, CHLOROPLASTIC"/>
    <property type="match status" value="1"/>
</dbReference>
<evidence type="ECO:0000313" key="9">
    <source>
        <dbReference type="EMBL" id="PQO38099.1"/>
    </source>
</evidence>
<comment type="caution">
    <text evidence="9">The sequence shown here is derived from an EMBL/GenBank/DDBJ whole genome shotgun (WGS) entry which is preliminary data.</text>
</comment>
<dbReference type="AlphaFoldDB" id="A0A2S8G0Y2"/>
<evidence type="ECO:0000259" key="8">
    <source>
        <dbReference type="PROSITE" id="PS51296"/>
    </source>
</evidence>
<evidence type="ECO:0000256" key="6">
    <source>
        <dbReference type="ARBA" id="ARBA00023014"/>
    </source>
</evidence>
<dbReference type="PRINTS" id="PR00090">
    <property type="entry name" value="RNGDIOXGNASE"/>
</dbReference>
<feature type="domain" description="Rieske" evidence="8">
    <location>
        <begin position="89"/>
        <end position="196"/>
    </location>
</feature>
<keyword evidence="5" id="KW-0408">Iron</keyword>
<organism evidence="9 10">
    <name type="scientific">Blastopirellula marina</name>
    <dbReference type="NCBI Taxonomy" id="124"/>
    <lineage>
        <taxon>Bacteria</taxon>
        <taxon>Pseudomonadati</taxon>
        <taxon>Planctomycetota</taxon>
        <taxon>Planctomycetia</taxon>
        <taxon>Pirellulales</taxon>
        <taxon>Pirellulaceae</taxon>
        <taxon>Blastopirellula</taxon>
    </lineage>
</organism>
<dbReference type="InterPro" id="IPR036922">
    <property type="entry name" value="Rieske_2Fe-2S_sf"/>
</dbReference>
<dbReference type="InterPro" id="IPR015879">
    <property type="entry name" value="Ring_hydroxy_dOase_asu_C_dom"/>
</dbReference>
<feature type="compositionally biased region" description="Polar residues" evidence="7">
    <location>
        <begin position="18"/>
        <end position="30"/>
    </location>
</feature>
<reference evidence="9 10" key="1">
    <citation type="submission" date="2018-02" db="EMBL/GenBank/DDBJ databases">
        <title>Comparative genomes isolates from brazilian mangrove.</title>
        <authorList>
            <person name="Araujo J.E."/>
            <person name="Taketani R.G."/>
            <person name="Silva M.C.P."/>
            <person name="Loureco M.V."/>
            <person name="Andreote F.D."/>
        </authorList>
    </citation>
    <scope>NUCLEOTIDE SEQUENCE [LARGE SCALE GENOMIC DNA]</scope>
    <source>
        <strain evidence="9 10">NAP PRIS-MGV</strain>
    </source>
</reference>
<sequence>MESGCRYDRFAGLQCHSSNPAWQTTPSPGNLDSPDRTRHGDRRLANRRQHGGCPMFLSAEHHPQILPRESYTSEEVLKQEVDELLVPTWHAVALHSELPHDGSYVTLELYGRPLILWKSEGDVHCFLNVCSHRYCKLTDKVCGKTDRLSCQYHGWQFDETGNVRKIPDAKSFRPLKQGMLGLKKYRTECCGELIFINLAEEGPSLPEFLGEMYATYQSWFTPEMHTAIVLTRTIDANWKCLIENALESYHTTEVHPKTFGESPTEEQCEHTLDDWGSSLTVDFHDEKSFRTTLDKFGHWLVGRERNPIYRHVAHYPNVMIAHLSLYRWVECIVPVSPHQSRSIVRLMCHVGQQGKLRRLWNRYLISRWANDFLCQVGEEDAQVLTQMQAGMRSVDQPLGGLISIREERVYHFQNYIDRALNPDHAHTKRDTIPIRYQGKTS</sequence>
<gene>
    <name evidence="9" type="ORF">C5Y98_08425</name>
</gene>
<keyword evidence="6" id="KW-0411">Iron-sulfur</keyword>
<evidence type="ECO:0000256" key="2">
    <source>
        <dbReference type="ARBA" id="ARBA00022714"/>
    </source>
</evidence>
<protein>
    <recommendedName>
        <fullName evidence="8">Rieske domain-containing protein</fullName>
    </recommendedName>
</protein>
<keyword evidence="2" id="KW-0001">2Fe-2S</keyword>
<accession>A0A2S8G0Y2</accession>
<dbReference type="EMBL" id="PUIB01000011">
    <property type="protein sequence ID" value="PQO38099.1"/>
    <property type="molecule type" value="Genomic_DNA"/>
</dbReference>
<dbReference type="SUPFAM" id="SSF50022">
    <property type="entry name" value="ISP domain"/>
    <property type="match status" value="1"/>
</dbReference>
<dbReference type="InterPro" id="IPR001663">
    <property type="entry name" value="Rng_hydr_dOase-A"/>
</dbReference>
<dbReference type="GO" id="GO:0005506">
    <property type="term" value="F:iron ion binding"/>
    <property type="evidence" value="ECO:0007669"/>
    <property type="project" value="InterPro"/>
</dbReference>
<dbReference type="Proteomes" id="UP000239388">
    <property type="component" value="Unassembled WGS sequence"/>
</dbReference>
<dbReference type="InterPro" id="IPR017941">
    <property type="entry name" value="Rieske_2Fe-2S"/>
</dbReference>
<evidence type="ECO:0000313" key="10">
    <source>
        <dbReference type="Proteomes" id="UP000239388"/>
    </source>
</evidence>
<feature type="region of interest" description="Disordered" evidence="7">
    <location>
        <begin position="18"/>
        <end position="40"/>
    </location>
</feature>
<keyword evidence="3" id="KW-0479">Metal-binding</keyword>